<dbReference type="EMBL" id="BPLR01018886">
    <property type="protein sequence ID" value="GIZ02996.1"/>
    <property type="molecule type" value="Genomic_DNA"/>
</dbReference>
<dbReference type="Proteomes" id="UP001054945">
    <property type="component" value="Unassembled WGS sequence"/>
</dbReference>
<sequence>MEAQSLMPRPKFEAHLHFTGDGKPMERMPGLKLGDLILFLQFILEEGWGRDEKAISVVHILYHLHDKRVEQFSCGYIRKSNHLQCLENKGSHVQKRPVHHTGFKFLMGFSVYHWTDKDK</sequence>
<keyword evidence="2" id="KW-1185">Reference proteome</keyword>
<reference evidence="1 2" key="1">
    <citation type="submission" date="2021-06" db="EMBL/GenBank/DDBJ databases">
        <title>Caerostris extrusa draft genome.</title>
        <authorList>
            <person name="Kono N."/>
            <person name="Arakawa K."/>
        </authorList>
    </citation>
    <scope>NUCLEOTIDE SEQUENCE [LARGE SCALE GENOMIC DNA]</scope>
</reference>
<dbReference type="AlphaFoldDB" id="A0AAV4Y998"/>
<proteinExistence type="predicted"/>
<protein>
    <submittedName>
        <fullName evidence="1">Uncharacterized protein</fullName>
    </submittedName>
</protein>
<evidence type="ECO:0000313" key="1">
    <source>
        <dbReference type="EMBL" id="GIZ02996.1"/>
    </source>
</evidence>
<gene>
    <name evidence="1" type="ORF">CEXT_377241</name>
</gene>
<comment type="caution">
    <text evidence="1">The sequence shown here is derived from an EMBL/GenBank/DDBJ whole genome shotgun (WGS) entry which is preliminary data.</text>
</comment>
<organism evidence="1 2">
    <name type="scientific">Caerostris extrusa</name>
    <name type="common">Bark spider</name>
    <name type="synonym">Caerostris bankana</name>
    <dbReference type="NCBI Taxonomy" id="172846"/>
    <lineage>
        <taxon>Eukaryota</taxon>
        <taxon>Metazoa</taxon>
        <taxon>Ecdysozoa</taxon>
        <taxon>Arthropoda</taxon>
        <taxon>Chelicerata</taxon>
        <taxon>Arachnida</taxon>
        <taxon>Araneae</taxon>
        <taxon>Araneomorphae</taxon>
        <taxon>Entelegynae</taxon>
        <taxon>Araneoidea</taxon>
        <taxon>Araneidae</taxon>
        <taxon>Caerostris</taxon>
    </lineage>
</organism>
<accession>A0AAV4Y998</accession>
<name>A0AAV4Y998_CAEEX</name>
<evidence type="ECO:0000313" key="2">
    <source>
        <dbReference type="Proteomes" id="UP001054945"/>
    </source>
</evidence>